<accession>A0A6C0I5C6</accession>
<protein>
    <submittedName>
        <fullName evidence="1">Uncharacterized protein</fullName>
    </submittedName>
</protein>
<proteinExistence type="predicted"/>
<dbReference type="EMBL" id="MN740111">
    <property type="protein sequence ID" value="QHT88208.1"/>
    <property type="molecule type" value="Genomic_DNA"/>
</dbReference>
<dbReference type="Pfam" id="PF19080">
    <property type="entry name" value="DUF5772"/>
    <property type="match status" value="1"/>
</dbReference>
<evidence type="ECO:0000313" key="1">
    <source>
        <dbReference type="EMBL" id="QHT88208.1"/>
    </source>
</evidence>
<organism evidence="1">
    <name type="scientific">viral metagenome</name>
    <dbReference type="NCBI Taxonomy" id="1070528"/>
    <lineage>
        <taxon>unclassified sequences</taxon>
        <taxon>metagenomes</taxon>
        <taxon>organismal metagenomes</taxon>
    </lineage>
</organism>
<name>A0A6C0I5C6_9ZZZZ</name>
<reference evidence="1" key="1">
    <citation type="journal article" date="2020" name="Nature">
        <title>Giant virus diversity and host interactions through global metagenomics.</title>
        <authorList>
            <person name="Schulz F."/>
            <person name="Roux S."/>
            <person name="Paez-Espino D."/>
            <person name="Jungbluth S."/>
            <person name="Walsh D.A."/>
            <person name="Denef V.J."/>
            <person name="McMahon K.D."/>
            <person name="Konstantinidis K.T."/>
            <person name="Eloe-Fadrosh E.A."/>
            <person name="Kyrpides N.C."/>
            <person name="Woyke T."/>
        </authorList>
    </citation>
    <scope>NUCLEOTIDE SEQUENCE</scope>
    <source>
        <strain evidence="1">GVMAG-M-3300023184-24</strain>
    </source>
</reference>
<dbReference type="AlphaFoldDB" id="A0A6C0I5C6"/>
<sequence>MELFNVDKMKELEQLLFNTTQNNNDTHVNLTKLINNCCNLIDNVNKEETENDKDELEDKIPDLVTPPLSPSLKYNDVNDTLSNSFLLNSDNLDLHNDSINNDEVNDKDCDDKDCDDKDCDNSMTHNDNYNFTDLDHNIYKTTNTLMILLIMNELFHLYMNYQRASVSLLVLNTLMYLFYNSFKDTIIKEQNSMCKSVYQYTCTVLTYAKSKLDNFWQNAMDYCFSRNTQMMLKFALNMSKMYISKTFRLYKNKFWQLFNPPVLVNNVNEIVYSVSFYLNGIKYKIPVIVPCTCTSYGVKQPPLMVLNNKEEDIAQHIQQFMGPNNDFYNMAIRPRHLDEKSLYFMMEDGSEMTIHENDIMVM</sequence>
<dbReference type="InterPro" id="IPR043921">
    <property type="entry name" value="DUF5772"/>
</dbReference>